<keyword evidence="3" id="KW-1185">Reference proteome</keyword>
<dbReference type="EMBL" id="JAHQIW010007488">
    <property type="protein sequence ID" value="KAJ1374823.1"/>
    <property type="molecule type" value="Genomic_DNA"/>
</dbReference>
<organism evidence="2 3">
    <name type="scientific">Parelaphostrongylus tenuis</name>
    <name type="common">Meningeal worm</name>
    <dbReference type="NCBI Taxonomy" id="148309"/>
    <lineage>
        <taxon>Eukaryota</taxon>
        <taxon>Metazoa</taxon>
        <taxon>Ecdysozoa</taxon>
        <taxon>Nematoda</taxon>
        <taxon>Chromadorea</taxon>
        <taxon>Rhabditida</taxon>
        <taxon>Rhabditina</taxon>
        <taxon>Rhabditomorpha</taxon>
        <taxon>Strongyloidea</taxon>
        <taxon>Metastrongylidae</taxon>
        <taxon>Parelaphostrongylus</taxon>
    </lineage>
</organism>
<evidence type="ECO:0000313" key="3">
    <source>
        <dbReference type="Proteomes" id="UP001196413"/>
    </source>
</evidence>
<feature type="compositionally biased region" description="Polar residues" evidence="1">
    <location>
        <begin position="51"/>
        <end position="61"/>
    </location>
</feature>
<feature type="region of interest" description="Disordered" evidence="1">
    <location>
        <begin position="39"/>
        <end position="61"/>
    </location>
</feature>
<reference evidence="2" key="1">
    <citation type="submission" date="2021-06" db="EMBL/GenBank/DDBJ databases">
        <title>Parelaphostrongylus tenuis whole genome reference sequence.</title>
        <authorList>
            <person name="Garwood T.J."/>
            <person name="Larsen P.A."/>
            <person name="Fountain-Jones N.M."/>
            <person name="Garbe J.R."/>
            <person name="Macchietto M.G."/>
            <person name="Kania S.A."/>
            <person name="Gerhold R.W."/>
            <person name="Richards J.E."/>
            <person name="Wolf T.M."/>
        </authorList>
    </citation>
    <scope>NUCLEOTIDE SEQUENCE</scope>
    <source>
        <strain evidence="2">MNPRO001-30</strain>
        <tissue evidence="2">Meninges</tissue>
    </source>
</reference>
<accession>A0AAD5REZ4</accession>
<gene>
    <name evidence="2" type="ORF">KIN20_037746</name>
</gene>
<dbReference type="AlphaFoldDB" id="A0AAD5REZ4"/>
<protein>
    <submittedName>
        <fullName evidence="2">Uncharacterized protein</fullName>
    </submittedName>
</protein>
<evidence type="ECO:0000256" key="1">
    <source>
        <dbReference type="SAM" id="MobiDB-lite"/>
    </source>
</evidence>
<sequence length="61" mass="6804">MVEMWKFKVSAKEALNVETAFQAIARGALAREAQETHDFPEFPDQIRLNDNRSSSSGGCNC</sequence>
<comment type="caution">
    <text evidence="2">The sequence shown here is derived from an EMBL/GenBank/DDBJ whole genome shotgun (WGS) entry which is preliminary data.</text>
</comment>
<dbReference type="Proteomes" id="UP001196413">
    <property type="component" value="Unassembled WGS sequence"/>
</dbReference>
<evidence type="ECO:0000313" key="2">
    <source>
        <dbReference type="EMBL" id="KAJ1374823.1"/>
    </source>
</evidence>
<name>A0AAD5REZ4_PARTN</name>
<proteinExistence type="predicted"/>